<evidence type="ECO:0000256" key="1">
    <source>
        <dbReference type="SAM" id="MobiDB-lite"/>
    </source>
</evidence>
<evidence type="ECO:0000313" key="2">
    <source>
        <dbReference type="EMBL" id="TKA24636.1"/>
    </source>
</evidence>
<dbReference type="EMBL" id="NAJL01000042">
    <property type="protein sequence ID" value="TKA24636.1"/>
    <property type="molecule type" value="Genomic_DNA"/>
</dbReference>
<proteinExistence type="predicted"/>
<gene>
    <name evidence="2" type="ORF">B0A50_06396</name>
</gene>
<dbReference type="Proteomes" id="UP000308549">
    <property type="component" value="Unassembled WGS sequence"/>
</dbReference>
<feature type="region of interest" description="Disordered" evidence="1">
    <location>
        <begin position="266"/>
        <end position="286"/>
    </location>
</feature>
<dbReference type="OrthoDB" id="62952at2759"/>
<dbReference type="AlphaFoldDB" id="A0A4U0TRT9"/>
<reference evidence="2 3" key="1">
    <citation type="submission" date="2017-03" db="EMBL/GenBank/DDBJ databases">
        <title>Genomes of endolithic fungi from Antarctica.</title>
        <authorList>
            <person name="Coleine C."/>
            <person name="Masonjones S."/>
            <person name="Stajich J.E."/>
        </authorList>
    </citation>
    <scope>NUCLEOTIDE SEQUENCE [LARGE SCALE GENOMIC DNA]</scope>
    <source>
        <strain evidence="2 3">CCFEE 6315</strain>
    </source>
</reference>
<evidence type="ECO:0000313" key="3">
    <source>
        <dbReference type="Proteomes" id="UP000308549"/>
    </source>
</evidence>
<organism evidence="2 3">
    <name type="scientific">Salinomyces thailandicus</name>
    <dbReference type="NCBI Taxonomy" id="706561"/>
    <lineage>
        <taxon>Eukaryota</taxon>
        <taxon>Fungi</taxon>
        <taxon>Dikarya</taxon>
        <taxon>Ascomycota</taxon>
        <taxon>Pezizomycotina</taxon>
        <taxon>Dothideomycetes</taxon>
        <taxon>Dothideomycetidae</taxon>
        <taxon>Mycosphaerellales</taxon>
        <taxon>Teratosphaeriaceae</taxon>
        <taxon>Salinomyces</taxon>
    </lineage>
</organism>
<comment type="caution">
    <text evidence="2">The sequence shown here is derived from an EMBL/GenBank/DDBJ whole genome shotgun (WGS) entry which is preliminary data.</text>
</comment>
<name>A0A4U0TRT9_9PEZI</name>
<keyword evidence="3" id="KW-1185">Reference proteome</keyword>
<accession>A0A4U0TRT9</accession>
<sequence>MAPAKGDSHLRDLTPELRNIIYFYALVSDEPLTIPKSGKLEKPALLHASREIAAEASPIYYSQNSFVACAEDDMEGIVRWVARVKAAQRKYISSLTVDGATIEAHREPQLGFAKCVEEFIIPKEPAYRFAYMIANNISALTQTCDCSFLLLCVLGVRVDSVSFRVPGRTPLRSLVDRIKQLCEAHWLRSLNKTRSNLATGRWRSVASPDPQSQLRVGFSLPCLRRQGFQGKRWRPTTADRVATNLRALRNNGHTEERAVMVMLDQKRKEAREQHSDQHEPMDQAGT</sequence>
<protein>
    <submittedName>
        <fullName evidence="2">Uncharacterized protein</fullName>
    </submittedName>
</protein>